<gene>
    <name evidence="1" type="ORF">NLF92_01970</name>
</gene>
<organism evidence="1 2">
    <name type="scientific">Opacimonas viscosa</name>
    <dbReference type="NCBI Taxonomy" id="2961944"/>
    <lineage>
        <taxon>Bacteria</taxon>
        <taxon>Pseudomonadati</taxon>
        <taxon>Pseudomonadota</taxon>
        <taxon>Gammaproteobacteria</taxon>
        <taxon>Alteromonadales</taxon>
        <taxon>Alteromonadaceae</taxon>
        <taxon>Opacimonas</taxon>
    </lineage>
</organism>
<evidence type="ECO:0000313" key="2">
    <source>
        <dbReference type="Proteomes" id="UP001165413"/>
    </source>
</evidence>
<dbReference type="InterPro" id="IPR051532">
    <property type="entry name" value="Ester_Hydrolysis_Enzymes"/>
</dbReference>
<reference evidence="1" key="1">
    <citation type="submission" date="2022-07" db="EMBL/GenBank/DDBJ databases">
        <title>Characterization of the Novel Bacterium Alteromonas immobilis LMIT006 and Alteromonas gregis LMIT007.</title>
        <authorList>
            <person name="Lin X."/>
        </authorList>
    </citation>
    <scope>NUCLEOTIDE SEQUENCE</scope>
    <source>
        <strain evidence="1">LMIT007</strain>
    </source>
</reference>
<dbReference type="AlphaFoldDB" id="A0AA42BNR9"/>
<protein>
    <submittedName>
        <fullName evidence="1">Arylesterase</fullName>
    </submittedName>
</protein>
<keyword evidence="2" id="KW-1185">Reference proteome</keyword>
<dbReference type="InterPro" id="IPR036514">
    <property type="entry name" value="SGNH_hydro_sf"/>
</dbReference>
<dbReference type="PANTHER" id="PTHR30383:SF24">
    <property type="entry name" value="THIOESTERASE 1_PROTEASE 1_LYSOPHOSPHOLIPASE L1"/>
    <property type="match status" value="1"/>
</dbReference>
<dbReference type="PANTHER" id="PTHR30383">
    <property type="entry name" value="THIOESTERASE 1/PROTEASE 1/LYSOPHOSPHOLIPASE L1"/>
    <property type="match status" value="1"/>
</dbReference>
<dbReference type="SUPFAM" id="SSF52266">
    <property type="entry name" value="SGNH hydrolase"/>
    <property type="match status" value="1"/>
</dbReference>
<dbReference type="EMBL" id="JANATA010000001">
    <property type="protein sequence ID" value="MCP3427706.1"/>
    <property type="molecule type" value="Genomic_DNA"/>
</dbReference>
<dbReference type="Proteomes" id="UP001165413">
    <property type="component" value="Unassembled WGS sequence"/>
</dbReference>
<dbReference type="GO" id="GO:0004622">
    <property type="term" value="F:phosphatidylcholine lysophospholipase activity"/>
    <property type="evidence" value="ECO:0007669"/>
    <property type="project" value="TreeGrafter"/>
</dbReference>
<dbReference type="InterPro" id="IPR001087">
    <property type="entry name" value="GDSL"/>
</dbReference>
<dbReference type="Pfam" id="PF00657">
    <property type="entry name" value="Lipase_GDSL"/>
    <property type="match status" value="1"/>
</dbReference>
<accession>A0AA42BNR9</accession>
<dbReference type="CDD" id="cd01822">
    <property type="entry name" value="Lysophospholipase_L1_like"/>
    <property type="match status" value="1"/>
</dbReference>
<name>A0AA42BNR9_9ALTE</name>
<sequence>MSAPTKKVENPTPIKLLILGDSLSAAYGLTQEEGWVSLLQNMLQQAPQTQHITIVNGAISGETTDGGVSRLPRLLEMHSPTHVLIELGGNDGLQGHSIKKLKDNLAKLVTLTKTAGAQALLQQMQIPTNYGRRYNTMFINAFAQTADIFAIPLIPFFLEDIALQPELMQNDGIHPTANAQPIIAEFMYEKMVIPYLLSGHE</sequence>
<comment type="caution">
    <text evidence="1">The sequence shown here is derived from an EMBL/GenBank/DDBJ whole genome shotgun (WGS) entry which is preliminary data.</text>
</comment>
<dbReference type="Gene3D" id="3.40.50.1110">
    <property type="entry name" value="SGNH hydrolase"/>
    <property type="match status" value="1"/>
</dbReference>
<evidence type="ECO:0000313" key="1">
    <source>
        <dbReference type="EMBL" id="MCP3427706.1"/>
    </source>
</evidence>
<proteinExistence type="predicted"/>